<dbReference type="InterPro" id="IPR009071">
    <property type="entry name" value="HMG_box_dom"/>
</dbReference>
<evidence type="ECO:0000256" key="5">
    <source>
        <dbReference type="ARBA" id="ARBA00022490"/>
    </source>
</evidence>
<keyword evidence="5" id="KW-0963">Cytoplasm</keyword>
<comment type="similarity">
    <text evidence="3">Belongs to the maelstrom family.</text>
</comment>
<proteinExistence type="inferred from homology"/>
<evidence type="ECO:0000256" key="9">
    <source>
        <dbReference type="ARBA" id="ARBA00023242"/>
    </source>
</evidence>
<dbReference type="InterPro" id="IPR036910">
    <property type="entry name" value="HMG_box_dom_sf"/>
</dbReference>
<keyword evidence="6" id="KW-0221">Differentiation</keyword>
<evidence type="ECO:0000256" key="10">
    <source>
        <dbReference type="ARBA" id="ARBA00023254"/>
    </source>
</evidence>
<dbReference type="Gene3D" id="1.10.30.10">
    <property type="entry name" value="High mobility group box domain"/>
    <property type="match status" value="1"/>
</dbReference>
<evidence type="ECO:0000256" key="2">
    <source>
        <dbReference type="ARBA" id="ARBA00004496"/>
    </source>
</evidence>
<dbReference type="GeneID" id="107066932"/>
<keyword evidence="4" id="KW-0217">Developmental protein</keyword>
<organism evidence="13 14">
    <name type="scientific">Polistes dominula</name>
    <name type="common">European paper wasp</name>
    <name type="synonym">Vespa dominula</name>
    <dbReference type="NCBI Taxonomy" id="743375"/>
    <lineage>
        <taxon>Eukaryota</taxon>
        <taxon>Metazoa</taxon>
        <taxon>Ecdysozoa</taxon>
        <taxon>Arthropoda</taxon>
        <taxon>Hexapoda</taxon>
        <taxon>Insecta</taxon>
        <taxon>Pterygota</taxon>
        <taxon>Neoptera</taxon>
        <taxon>Endopterygota</taxon>
        <taxon>Hymenoptera</taxon>
        <taxon>Apocrita</taxon>
        <taxon>Aculeata</taxon>
        <taxon>Vespoidea</taxon>
        <taxon>Vespidae</taxon>
        <taxon>Polistinae</taxon>
        <taxon>Polistini</taxon>
        <taxon>Polistes</taxon>
    </lineage>
</organism>
<accession>A0ABM1IB97</accession>
<dbReference type="PANTHER" id="PTHR21358:SF4">
    <property type="entry name" value="PROTEIN MAELSTROM HOMOLOG"/>
    <property type="match status" value="1"/>
</dbReference>
<keyword evidence="13" id="KW-1185">Reference proteome</keyword>
<evidence type="ECO:0000256" key="8">
    <source>
        <dbReference type="ARBA" id="ARBA00023158"/>
    </source>
</evidence>
<dbReference type="RefSeq" id="XP_015177484.1">
    <property type="nucleotide sequence ID" value="XM_015321998.1"/>
</dbReference>
<protein>
    <submittedName>
        <fullName evidence="14">Protein maelstrom 1-like</fullName>
    </submittedName>
</protein>
<keyword evidence="10" id="KW-0469">Meiosis</keyword>
<sequence>MPNKKKKRNGFFYFMLDWRKEARKCGLIFTNLSEVQSFPECSEAWQRLSIAEKQRYNDLATTNKLSNNYIRPKLNCRGEPIELLEQKEKELAEFNRKMRDHISNIINIGLMNENLKKVKFYFLHFNWLYITAEHDYVPVEYAIGEFTLQDGIIRYHHKILNIKPKMGYAWQATETSRNGHKILPEFSGGETDFRRLYFEFIDFLKPAKINDDKYPPFFVTKQIYKGVPSFLDQLANAADRINTFTIYSIELLFTALRNAALNKKGIQAISEFIGEREFGTEKYAFEKDIECSYHENIDGGTQFCSLSLIRQWSYIICDYTCDGLEIEYRPGFNCAASLLKDFLYTFENPAKLDDKIKPSKNCREEVIVKTEVKEESSKCRENENQIQSIDNYKNKESQVTPSPIKFERPLRLPNTPSIAVAKTNTKNISDEIPIEDFDNLNIRIARGRASILSRTTFTKCGFLRGRGRGIPE</sequence>
<evidence type="ECO:0000313" key="14">
    <source>
        <dbReference type="RefSeq" id="XP_015177484.1"/>
    </source>
</evidence>
<feature type="domain" description="HMG box" evidence="11">
    <location>
        <begin position="2"/>
        <end position="64"/>
    </location>
</feature>
<reference evidence="14" key="1">
    <citation type="submission" date="2025-08" db="UniProtKB">
        <authorList>
            <consortium name="RefSeq"/>
        </authorList>
    </citation>
    <scope>IDENTIFICATION</scope>
</reference>
<keyword evidence="8" id="KW-0943">RNA-mediated gene silencing</keyword>
<comment type="subcellular location">
    <subcellularLocation>
        <location evidence="2">Cytoplasm</location>
    </subcellularLocation>
    <subcellularLocation>
        <location evidence="1">Nucleus</location>
    </subcellularLocation>
</comment>
<evidence type="ECO:0000313" key="13">
    <source>
        <dbReference type="Proteomes" id="UP000694924"/>
    </source>
</evidence>
<evidence type="ECO:0000256" key="3">
    <source>
        <dbReference type="ARBA" id="ARBA00007057"/>
    </source>
</evidence>
<dbReference type="InterPro" id="IPR039259">
    <property type="entry name" value="Protein_maelstrom"/>
</dbReference>
<dbReference type="Pfam" id="PF09011">
    <property type="entry name" value="HMG_box_2"/>
    <property type="match status" value="1"/>
</dbReference>
<evidence type="ECO:0000259" key="12">
    <source>
        <dbReference type="Pfam" id="PF13017"/>
    </source>
</evidence>
<evidence type="ECO:0000256" key="4">
    <source>
        <dbReference type="ARBA" id="ARBA00022473"/>
    </source>
</evidence>
<evidence type="ECO:0000256" key="7">
    <source>
        <dbReference type="ARBA" id="ARBA00023125"/>
    </source>
</evidence>
<dbReference type="Proteomes" id="UP000694924">
    <property type="component" value="Unplaced"/>
</dbReference>
<name>A0ABM1IB97_POLDO</name>
<dbReference type="InterPro" id="IPR024970">
    <property type="entry name" value="Maelstrom"/>
</dbReference>
<dbReference type="PANTHER" id="PTHR21358">
    <property type="entry name" value="PROTEIN MAELSTROM HOMOLOG"/>
    <property type="match status" value="1"/>
</dbReference>
<dbReference type="Pfam" id="PF13017">
    <property type="entry name" value="Maelstrom"/>
    <property type="match status" value="1"/>
</dbReference>
<dbReference type="SUPFAM" id="SSF47095">
    <property type="entry name" value="HMG-box"/>
    <property type="match status" value="1"/>
</dbReference>
<evidence type="ECO:0000256" key="6">
    <source>
        <dbReference type="ARBA" id="ARBA00022782"/>
    </source>
</evidence>
<feature type="domain" description="Maelstrom" evidence="12">
    <location>
        <begin position="133"/>
        <end position="332"/>
    </location>
</feature>
<keyword evidence="7" id="KW-0238">DNA-binding</keyword>
<evidence type="ECO:0000259" key="11">
    <source>
        <dbReference type="Pfam" id="PF09011"/>
    </source>
</evidence>
<keyword evidence="9" id="KW-0539">Nucleus</keyword>
<gene>
    <name evidence="14" type="primary">LOC107066932</name>
</gene>
<evidence type="ECO:0000256" key="1">
    <source>
        <dbReference type="ARBA" id="ARBA00004123"/>
    </source>
</evidence>